<dbReference type="AlphaFoldDB" id="A0AB33HWJ6"/>
<dbReference type="PANTHER" id="PTHR46018">
    <property type="entry name" value="ZINC PHOSPHODIESTERASE ELAC PROTEIN 1"/>
    <property type="match status" value="1"/>
</dbReference>
<dbReference type="Proteomes" id="UP000218257">
    <property type="component" value="Chromosome"/>
</dbReference>
<reference evidence="3 4" key="1">
    <citation type="journal article" date="2017" name="Sci. Rep.">
        <title>Isolation and genomic characterization of a Dehalococcoides strain suggests genomic rearrangement during culture.</title>
        <authorList>
            <person name="Yohda M."/>
            <person name="Ikegami K."/>
            <person name="Aita Y."/>
            <person name="Kitajima M."/>
            <person name="Takechi A."/>
            <person name="Iwamoto M."/>
            <person name="Fukuda T."/>
            <person name="Tamura N."/>
            <person name="Shibasaki J."/>
            <person name="Koike S."/>
            <person name="Komatsu D."/>
            <person name="Miyagi S."/>
            <person name="Nishimura M."/>
            <person name="Uchino Y."/>
            <person name="Shiroma A."/>
            <person name="Shimoji M."/>
            <person name="Tamotsu H."/>
            <person name="Ashimine N."/>
            <person name="Shinzato M."/>
            <person name="Ohki S."/>
            <person name="Nakano K."/>
            <person name="Teruya K."/>
            <person name="Satou K."/>
            <person name="Hirano T."/>
            <person name="Yagi O."/>
        </authorList>
    </citation>
    <scope>NUCLEOTIDE SEQUENCE [LARGE SCALE GENOMIC DNA]</scope>
    <source>
        <strain evidence="3 4">UCH-ATV1</strain>
    </source>
</reference>
<keyword evidence="3" id="KW-0378">Hydrolase</keyword>
<proteinExistence type="predicted"/>
<evidence type="ECO:0000313" key="3">
    <source>
        <dbReference type="EMBL" id="BAZ98063.1"/>
    </source>
</evidence>
<evidence type="ECO:0000259" key="2">
    <source>
        <dbReference type="Pfam" id="PF12706"/>
    </source>
</evidence>
<evidence type="ECO:0000256" key="1">
    <source>
        <dbReference type="ARBA" id="ARBA00022759"/>
    </source>
</evidence>
<gene>
    <name evidence="3" type="ORF">DEHALATV1_1435</name>
</gene>
<dbReference type="SUPFAM" id="SSF56281">
    <property type="entry name" value="Metallo-hydrolase/oxidoreductase"/>
    <property type="match status" value="1"/>
</dbReference>
<dbReference type="GO" id="GO:0042781">
    <property type="term" value="F:3'-tRNA processing endoribonuclease activity"/>
    <property type="evidence" value="ECO:0007669"/>
    <property type="project" value="TreeGrafter"/>
</dbReference>
<feature type="domain" description="Metallo-beta-lactamase" evidence="2">
    <location>
        <begin position="43"/>
        <end position="224"/>
    </location>
</feature>
<dbReference type="Gene3D" id="3.60.15.10">
    <property type="entry name" value="Ribonuclease Z/Hydroxyacylglutathione hydrolase-like"/>
    <property type="match status" value="1"/>
</dbReference>
<evidence type="ECO:0000313" key="4">
    <source>
        <dbReference type="Proteomes" id="UP000218257"/>
    </source>
</evidence>
<organism evidence="3 4">
    <name type="scientific">Dehalococcoides mccartyi</name>
    <dbReference type="NCBI Taxonomy" id="61435"/>
    <lineage>
        <taxon>Bacteria</taxon>
        <taxon>Bacillati</taxon>
        <taxon>Chloroflexota</taxon>
        <taxon>Dehalococcoidia</taxon>
        <taxon>Dehalococcoidales</taxon>
        <taxon>Dehalococcoidaceae</taxon>
        <taxon>Dehalococcoides</taxon>
    </lineage>
</organism>
<dbReference type="InterPro" id="IPR036866">
    <property type="entry name" value="RibonucZ/Hydroxyglut_hydro"/>
</dbReference>
<dbReference type="InterPro" id="IPR001279">
    <property type="entry name" value="Metallo-B-lactamas"/>
</dbReference>
<protein>
    <submittedName>
        <fullName evidence="3">MBL fold hydrolase</fullName>
    </submittedName>
</protein>
<keyword evidence="1" id="KW-0255">Endonuclease</keyword>
<keyword evidence="1" id="KW-0540">Nuclease</keyword>
<dbReference type="PANTHER" id="PTHR46018:SF2">
    <property type="entry name" value="ZINC PHOSPHODIESTERASE ELAC PROTEIN 1"/>
    <property type="match status" value="1"/>
</dbReference>
<dbReference type="EMBL" id="AP017649">
    <property type="protein sequence ID" value="BAZ98063.1"/>
    <property type="molecule type" value="Genomic_DNA"/>
</dbReference>
<dbReference type="Pfam" id="PF12706">
    <property type="entry name" value="Lactamase_B_2"/>
    <property type="match status" value="1"/>
</dbReference>
<accession>A0AB33HWJ6</accession>
<dbReference type="CDD" id="cd07741">
    <property type="entry name" value="metallo-hydrolase-like_MBL-fold"/>
    <property type="match status" value="1"/>
</dbReference>
<sequence length="260" mass="28948">MSDMSYTEETNSITFLGTGGARFMVSRQILASGGIWLNLDGKRFLIDPGPGSIVQVCRLGLNPENLSAILLSHRHLDHSGDVNVMIEAMTQGGFNKNGHFLAPEDALDNEPVIYSYLRPFLNDLTVLEEEHEYNLDGIKVFTTRRHQHPVETYGFIFESCGKRIGYVSDTRYFEDMPQIYAGCDVLIINVVLRESIERIYHLSIADAAKLISGAKPKTAILTHFGLQLFRADPARMAAKVETETGIPVIAAADDLLFKLE</sequence>
<name>A0AB33HWJ6_9CHLR</name>